<dbReference type="RefSeq" id="WP_142530399.1">
    <property type="nucleotide sequence ID" value="NZ_CBCSJO010000011.1"/>
</dbReference>
<dbReference type="EMBL" id="FXTN01000012">
    <property type="protein sequence ID" value="SMO95787.1"/>
    <property type="molecule type" value="Genomic_DNA"/>
</dbReference>
<accession>A0A521FHV5</accession>
<keyword evidence="2" id="KW-1185">Reference proteome</keyword>
<sequence>MLYYDLAESLSELDMLTYLIKELQVIRTPMAELIDDTRIKNEIWRIKTRASMDILIFGQYTEIYFFKNVNEINMMILTLLEMLSKLPELSYMNDRERYLHKYGTMLRAELADLSAFFYRLKDSI</sequence>
<evidence type="ECO:0000313" key="2">
    <source>
        <dbReference type="Proteomes" id="UP000320300"/>
    </source>
</evidence>
<protein>
    <submittedName>
        <fullName evidence="1">Uncharacterized protein</fullName>
    </submittedName>
</protein>
<gene>
    <name evidence="1" type="ORF">SAMN06265348_112203</name>
</gene>
<proteinExistence type="predicted"/>
<dbReference type="OrthoDB" id="767138at2"/>
<dbReference type="AlphaFoldDB" id="A0A521FHV5"/>
<organism evidence="1 2">
    <name type="scientific">Pedobacter westerhofensis</name>
    <dbReference type="NCBI Taxonomy" id="425512"/>
    <lineage>
        <taxon>Bacteria</taxon>
        <taxon>Pseudomonadati</taxon>
        <taxon>Bacteroidota</taxon>
        <taxon>Sphingobacteriia</taxon>
        <taxon>Sphingobacteriales</taxon>
        <taxon>Sphingobacteriaceae</taxon>
        <taxon>Pedobacter</taxon>
    </lineage>
</organism>
<name>A0A521FHV5_9SPHI</name>
<dbReference type="Proteomes" id="UP000320300">
    <property type="component" value="Unassembled WGS sequence"/>
</dbReference>
<evidence type="ECO:0000313" key="1">
    <source>
        <dbReference type="EMBL" id="SMO95787.1"/>
    </source>
</evidence>
<reference evidence="1 2" key="1">
    <citation type="submission" date="2017-05" db="EMBL/GenBank/DDBJ databases">
        <authorList>
            <person name="Varghese N."/>
            <person name="Submissions S."/>
        </authorList>
    </citation>
    <scope>NUCLEOTIDE SEQUENCE [LARGE SCALE GENOMIC DNA]</scope>
    <source>
        <strain evidence="1 2">DSM 19036</strain>
    </source>
</reference>